<evidence type="ECO:0000256" key="1">
    <source>
        <dbReference type="ARBA" id="ARBA00006594"/>
    </source>
</evidence>
<evidence type="ECO:0000256" key="2">
    <source>
        <dbReference type="ARBA" id="ARBA00011900"/>
    </source>
</evidence>
<dbReference type="EMBL" id="QEWP01000038">
    <property type="protein sequence ID" value="PWD97500.1"/>
    <property type="molecule type" value="Genomic_DNA"/>
</dbReference>
<keyword evidence="5" id="KW-0949">S-adenosyl-L-methionine</keyword>
<evidence type="ECO:0000259" key="7">
    <source>
        <dbReference type="Pfam" id="PF01555"/>
    </source>
</evidence>
<dbReference type="AlphaFoldDB" id="A0A2U2B369"/>
<comment type="similarity">
    <text evidence="1">Belongs to the N(4)/N(6)-methyltransferase family.</text>
</comment>
<reference evidence="8 9" key="1">
    <citation type="submission" date="2018-05" db="EMBL/GenBank/DDBJ databases">
        <title>Marinilabilia rubrum sp. nov., isolated from saltern sediment.</title>
        <authorList>
            <person name="Zhang R."/>
        </authorList>
    </citation>
    <scope>NUCLEOTIDE SEQUENCE [LARGE SCALE GENOMIC DNA]</scope>
    <source>
        <strain evidence="8 9">WTE16</strain>
    </source>
</reference>
<gene>
    <name evidence="8" type="ORF">DDZ16_20435</name>
</gene>
<dbReference type="GO" id="GO:0008170">
    <property type="term" value="F:N-methyltransferase activity"/>
    <property type="evidence" value="ECO:0007669"/>
    <property type="project" value="InterPro"/>
</dbReference>
<dbReference type="PROSITE" id="PS00092">
    <property type="entry name" value="N6_MTASE"/>
    <property type="match status" value="1"/>
</dbReference>
<organism evidence="8 9">
    <name type="scientific">Marinilabilia rubra</name>
    <dbReference type="NCBI Taxonomy" id="2162893"/>
    <lineage>
        <taxon>Bacteria</taxon>
        <taxon>Pseudomonadati</taxon>
        <taxon>Bacteroidota</taxon>
        <taxon>Bacteroidia</taxon>
        <taxon>Marinilabiliales</taxon>
        <taxon>Marinilabiliaceae</taxon>
        <taxon>Marinilabilia</taxon>
    </lineage>
</organism>
<dbReference type="SUPFAM" id="SSF53335">
    <property type="entry name" value="S-adenosyl-L-methionine-dependent methyltransferases"/>
    <property type="match status" value="1"/>
</dbReference>
<keyword evidence="9" id="KW-1185">Reference proteome</keyword>
<dbReference type="PRINTS" id="PR00506">
    <property type="entry name" value="D21N6MTFRASE"/>
</dbReference>
<sequence length="595" mass="69437">MPTLNWIGKDKVVSHHQDVPYRVFEHKYGFTAENEEQEQPTKCGNKIIHGDNLEGLKSLLPEYENQIKFIYIDPPYNTGKEDWVYNDSVNHPKILKWLGDVVGKEGEDLTRHDKWLCMMYPRIQLLYKLLKEDGIIAVHIDENEYHTLVILFEEIFGKKNNLGSIIWDKKNPKGLANKISYQHESIIVFSKNSDIVKDKLRRKKKNAKKILEFSKRVYAKIGKESYPEDILQICKKYKLNKSMFDKYKFIYDLQTVNTEFALWLKGQNFSGGEKAYKFIDENGDVFQTVSMAAPDKPETRSHRPLIHPITKKECPVPAKGWRFPDSSMDELLNSNRIVFGNDESTQPRRKYFLKENMFESISSYIGFGGNDDEFQRKIGINLENPKPYLFATDIVDWFTEKDSIVLDSFAGSGTTAHAVLKLNKEDEGNRKFILIQCDEYDKKGEVVNICEKVTATRVKRVISGYGNGKNQVESLGGSFDYLEIGDPIFKDDKNLNEDVGEAKIREYIYYTETKQHLERVQSPEHKYLLDTYNETGYYFYYEKDRLTTLSLDTLNIVTEKAEQYLIYADTCHLDKEYMLAKNIIFKKIPRDIKRF</sequence>
<comment type="catalytic activity">
    <reaction evidence="6">
        <text>a 2'-deoxyadenosine in DNA + S-adenosyl-L-methionine = an N(6)-methyl-2'-deoxyadenosine in DNA + S-adenosyl-L-homocysteine + H(+)</text>
        <dbReference type="Rhea" id="RHEA:15197"/>
        <dbReference type="Rhea" id="RHEA-COMP:12418"/>
        <dbReference type="Rhea" id="RHEA-COMP:12419"/>
        <dbReference type="ChEBI" id="CHEBI:15378"/>
        <dbReference type="ChEBI" id="CHEBI:57856"/>
        <dbReference type="ChEBI" id="CHEBI:59789"/>
        <dbReference type="ChEBI" id="CHEBI:90615"/>
        <dbReference type="ChEBI" id="CHEBI:90616"/>
        <dbReference type="EC" id="2.1.1.72"/>
    </reaction>
</comment>
<evidence type="ECO:0000313" key="9">
    <source>
        <dbReference type="Proteomes" id="UP000244956"/>
    </source>
</evidence>
<keyword evidence="3 8" id="KW-0489">Methyltransferase</keyword>
<keyword evidence="4 8" id="KW-0808">Transferase</keyword>
<evidence type="ECO:0000256" key="6">
    <source>
        <dbReference type="ARBA" id="ARBA00047942"/>
    </source>
</evidence>
<evidence type="ECO:0000256" key="4">
    <source>
        <dbReference type="ARBA" id="ARBA00022679"/>
    </source>
</evidence>
<dbReference type="InterPro" id="IPR029063">
    <property type="entry name" value="SAM-dependent_MTases_sf"/>
</dbReference>
<dbReference type="InterPro" id="IPR002295">
    <property type="entry name" value="N4/N6-MTase_EcoPI_Mod-like"/>
</dbReference>
<dbReference type="InterPro" id="IPR002052">
    <property type="entry name" value="DNA_methylase_N6_adenine_CS"/>
</dbReference>
<dbReference type="InterPro" id="IPR002941">
    <property type="entry name" value="DNA_methylase_N4/N6"/>
</dbReference>
<dbReference type="RefSeq" id="WP_109266337.1">
    <property type="nucleotide sequence ID" value="NZ_QEWP01000038.1"/>
</dbReference>
<proteinExistence type="inferred from homology"/>
<name>A0A2U2B369_9BACT</name>
<evidence type="ECO:0000313" key="8">
    <source>
        <dbReference type="EMBL" id="PWD97500.1"/>
    </source>
</evidence>
<dbReference type="GO" id="GO:0009007">
    <property type="term" value="F:site-specific DNA-methyltransferase (adenine-specific) activity"/>
    <property type="evidence" value="ECO:0007669"/>
    <property type="project" value="UniProtKB-EC"/>
</dbReference>
<dbReference type="PIRSF" id="PIRSF015855">
    <property type="entry name" value="TypeIII_Mtase_mKpnI"/>
    <property type="match status" value="1"/>
</dbReference>
<dbReference type="GO" id="GO:0003677">
    <property type="term" value="F:DNA binding"/>
    <property type="evidence" value="ECO:0007669"/>
    <property type="project" value="InterPro"/>
</dbReference>
<comment type="caution">
    <text evidence="8">The sequence shown here is derived from an EMBL/GenBank/DDBJ whole genome shotgun (WGS) entry which is preliminary data.</text>
</comment>
<dbReference type="Proteomes" id="UP000244956">
    <property type="component" value="Unassembled WGS sequence"/>
</dbReference>
<dbReference type="Gene3D" id="3.40.50.150">
    <property type="entry name" value="Vaccinia Virus protein VP39"/>
    <property type="match status" value="1"/>
</dbReference>
<protein>
    <recommendedName>
        <fullName evidence="2">site-specific DNA-methyltransferase (adenine-specific)</fullName>
        <ecNumber evidence="2">2.1.1.72</ecNumber>
    </recommendedName>
</protein>
<evidence type="ECO:0000256" key="5">
    <source>
        <dbReference type="ARBA" id="ARBA00022691"/>
    </source>
</evidence>
<dbReference type="Pfam" id="PF01555">
    <property type="entry name" value="N6_N4_Mtase"/>
    <property type="match status" value="1"/>
</dbReference>
<dbReference type="OrthoDB" id="9800801at2"/>
<feature type="domain" description="DNA methylase N-4/N-6" evidence="7">
    <location>
        <begin position="67"/>
        <end position="439"/>
    </location>
</feature>
<dbReference type="GO" id="GO:0032259">
    <property type="term" value="P:methylation"/>
    <property type="evidence" value="ECO:0007669"/>
    <property type="project" value="UniProtKB-KW"/>
</dbReference>
<accession>A0A2U2B369</accession>
<dbReference type="EC" id="2.1.1.72" evidence="2"/>
<evidence type="ECO:0000256" key="3">
    <source>
        <dbReference type="ARBA" id="ARBA00022603"/>
    </source>
</evidence>